<dbReference type="PANTHER" id="PTHR48081:SF6">
    <property type="entry name" value="PEPTIDASE S9 PROLYL OLIGOPEPTIDASE CATALYTIC DOMAIN-CONTAINING PROTEIN"/>
    <property type="match status" value="1"/>
</dbReference>
<dbReference type="InterPro" id="IPR049492">
    <property type="entry name" value="BD-FAE-like_dom"/>
</dbReference>
<dbReference type="SUPFAM" id="SSF53474">
    <property type="entry name" value="alpha/beta-Hydrolases"/>
    <property type="match status" value="1"/>
</dbReference>
<reference evidence="3 4" key="2">
    <citation type="submission" date="2024-02" db="EMBL/GenBank/DDBJ databases">
        <title>The Genome Sequence of Enterococcus diestrammenae JM9A.</title>
        <authorList>
            <person name="Earl A."/>
            <person name="Manson A."/>
            <person name="Gilmore M."/>
            <person name="Sanders J."/>
            <person name="Shea T."/>
            <person name="Howe W."/>
            <person name="Livny J."/>
            <person name="Cuomo C."/>
            <person name="Neafsey D."/>
            <person name="Birren B."/>
        </authorList>
    </citation>
    <scope>NUCLEOTIDE SEQUENCE [LARGE SCALE GENOMIC DNA]</scope>
    <source>
        <strain evidence="3 4">JM9A</strain>
    </source>
</reference>
<dbReference type="EMBL" id="MAEI02000001">
    <property type="protein sequence ID" value="MEO1780491.1"/>
    <property type="molecule type" value="Genomic_DNA"/>
</dbReference>
<evidence type="ECO:0000313" key="4">
    <source>
        <dbReference type="Proteomes" id="UP001429357"/>
    </source>
</evidence>
<dbReference type="InterPro" id="IPR029058">
    <property type="entry name" value="AB_hydrolase_fold"/>
</dbReference>
<proteinExistence type="predicted"/>
<dbReference type="PANTHER" id="PTHR48081">
    <property type="entry name" value="AB HYDROLASE SUPERFAMILY PROTEIN C4A8.06C"/>
    <property type="match status" value="1"/>
</dbReference>
<keyword evidence="1" id="KW-0378">Hydrolase</keyword>
<name>A0ABV0F005_9ENTE</name>
<comment type="caution">
    <text evidence="3">The sequence shown here is derived from an EMBL/GenBank/DDBJ whole genome shotgun (WGS) entry which is preliminary data.</text>
</comment>
<evidence type="ECO:0000313" key="3">
    <source>
        <dbReference type="EMBL" id="MEO1780491.1"/>
    </source>
</evidence>
<feature type="domain" description="BD-FAE-like" evidence="2">
    <location>
        <begin position="34"/>
        <end position="216"/>
    </location>
</feature>
<protein>
    <recommendedName>
        <fullName evidence="2">BD-FAE-like domain-containing protein</fullName>
    </recommendedName>
</protein>
<dbReference type="Pfam" id="PF20434">
    <property type="entry name" value="BD-FAE"/>
    <property type="match status" value="1"/>
</dbReference>
<dbReference type="InterPro" id="IPR050300">
    <property type="entry name" value="GDXG_lipolytic_enzyme"/>
</dbReference>
<keyword evidence="4" id="KW-1185">Reference proteome</keyword>
<sequence length="275" mass="30475">MIVKDVLLAGETDPKVGLRTYVRENSPEIDLNRRRPAVVICPGGGYGMVSDREAEAVALEMVAKGYQAFVLTYSVAPAVFPKALVQLAKAVAHVRQQAVEYAVDPEKIVVAGFSAGGHLAASLGVFWQADFLQQKLEASSSLWQPNALLLAYPVISAKEFGHQDSFKNLLQERYEERLAYSLEDQVTSSVPPTFIWHTMEDGLVLVKNSFVFVEALQEHGVPVEFHAFMKGGHGLSLGTWETQSNGVYGIEKNIQSWPQLFATWLECLFTKEEEK</sequence>
<evidence type="ECO:0000256" key="1">
    <source>
        <dbReference type="ARBA" id="ARBA00022801"/>
    </source>
</evidence>
<dbReference type="Proteomes" id="UP001429357">
    <property type="component" value="Unassembled WGS sequence"/>
</dbReference>
<dbReference type="Gene3D" id="3.40.50.1820">
    <property type="entry name" value="alpha/beta hydrolase"/>
    <property type="match status" value="1"/>
</dbReference>
<dbReference type="RefSeq" id="WP_161870222.1">
    <property type="nucleotide sequence ID" value="NZ_JBMRGR010000006.1"/>
</dbReference>
<accession>A0ABV0F005</accession>
<organism evidence="3 4">
    <name type="scientific">Enterococcus diestrammenae</name>
    <dbReference type="NCBI Taxonomy" id="1155073"/>
    <lineage>
        <taxon>Bacteria</taxon>
        <taxon>Bacillati</taxon>
        <taxon>Bacillota</taxon>
        <taxon>Bacilli</taxon>
        <taxon>Lactobacillales</taxon>
        <taxon>Enterococcaceae</taxon>
        <taxon>Enterococcus</taxon>
    </lineage>
</organism>
<gene>
    <name evidence="3" type="ORF">BAU18_000030</name>
</gene>
<evidence type="ECO:0000259" key="2">
    <source>
        <dbReference type="Pfam" id="PF20434"/>
    </source>
</evidence>
<reference evidence="4" key="1">
    <citation type="submission" date="2016-06" db="EMBL/GenBank/DDBJ databases">
        <title>Four novel species of enterococci isolated from chicken manure.</title>
        <authorList>
            <person name="Van Tyne D."/>
        </authorList>
    </citation>
    <scope>NUCLEOTIDE SEQUENCE [LARGE SCALE GENOMIC DNA]</scope>
    <source>
        <strain evidence="4">JM9A</strain>
    </source>
</reference>